<evidence type="ECO:0000313" key="3">
    <source>
        <dbReference type="Proteomes" id="UP000178841"/>
    </source>
</evidence>
<gene>
    <name evidence="2" type="ORF">A2648_02385</name>
</gene>
<keyword evidence="1" id="KW-0812">Transmembrane</keyword>
<accession>A0A1G2CQX4</accession>
<feature type="transmembrane region" description="Helical" evidence="1">
    <location>
        <begin position="38"/>
        <end position="59"/>
    </location>
</feature>
<evidence type="ECO:0008006" key="4">
    <source>
        <dbReference type="Google" id="ProtNLM"/>
    </source>
</evidence>
<dbReference type="AlphaFoldDB" id="A0A1G2CQX4"/>
<protein>
    <recommendedName>
        <fullName evidence="4">Ada DNA repair metal-binding domain-containing protein</fullName>
    </recommendedName>
</protein>
<evidence type="ECO:0000256" key="1">
    <source>
        <dbReference type="SAM" id="Phobius"/>
    </source>
</evidence>
<organism evidence="2 3">
    <name type="scientific">Candidatus Lloydbacteria bacterium RIFCSPHIGHO2_01_FULL_41_20</name>
    <dbReference type="NCBI Taxonomy" id="1798657"/>
    <lineage>
        <taxon>Bacteria</taxon>
        <taxon>Candidatus Lloydiibacteriota</taxon>
    </lineage>
</organism>
<keyword evidence="1" id="KW-1133">Transmembrane helix</keyword>
<name>A0A1G2CQX4_9BACT</name>
<keyword evidence="1" id="KW-0472">Membrane</keyword>
<dbReference type="InterPro" id="IPR035451">
    <property type="entry name" value="Ada-like_dom_sf"/>
</dbReference>
<evidence type="ECO:0000313" key="2">
    <source>
        <dbReference type="EMBL" id="OGZ03779.1"/>
    </source>
</evidence>
<comment type="caution">
    <text evidence="2">The sequence shown here is derived from an EMBL/GenBank/DDBJ whole genome shotgun (WGS) entry which is preliminary data.</text>
</comment>
<sequence>MFEKNKQDISGGGRSTRLAGAVSNGVKRFWDIIEAPPVYLTILIILVAFISFGLGRLSLFEEKKPEVKINMPVQVGEVKGESATAINTILPTANVVVASKNGTKYYFSWCSGISRISPQNKVTFSGAKEAEQAGYSIAANCTAP</sequence>
<reference evidence="2 3" key="1">
    <citation type="journal article" date="2016" name="Nat. Commun.">
        <title>Thousands of microbial genomes shed light on interconnected biogeochemical processes in an aquifer system.</title>
        <authorList>
            <person name="Anantharaman K."/>
            <person name="Brown C.T."/>
            <person name="Hug L.A."/>
            <person name="Sharon I."/>
            <person name="Castelle C.J."/>
            <person name="Probst A.J."/>
            <person name="Thomas B.C."/>
            <person name="Singh A."/>
            <person name="Wilkins M.J."/>
            <person name="Karaoz U."/>
            <person name="Brodie E.L."/>
            <person name="Williams K.H."/>
            <person name="Hubbard S.S."/>
            <person name="Banfield J.F."/>
        </authorList>
    </citation>
    <scope>NUCLEOTIDE SEQUENCE [LARGE SCALE GENOMIC DNA]</scope>
</reference>
<dbReference type="SUPFAM" id="SSF57884">
    <property type="entry name" value="Ada DNA repair protein, N-terminal domain (N-Ada 10)"/>
    <property type="match status" value="1"/>
</dbReference>
<dbReference type="Proteomes" id="UP000178841">
    <property type="component" value="Unassembled WGS sequence"/>
</dbReference>
<dbReference type="STRING" id="1798657.A2648_02385"/>
<proteinExistence type="predicted"/>
<dbReference type="Gene3D" id="3.40.10.10">
    <property type="entry name" value="DNA Methylphosphotriester Repair Domain"/>
    <property type="match status" value="1"/>
</dbReference>
<dbReference type="EMBL" id="MHLH01000015">
    <property type="protein sequence ID" value="OGZ03779.1"/>
    <property type="molecule type" value="Genomic_DNA"/>
</dbReference>